<proteinExistence type="inferred from homology"/>
<keyword evidence="10" id="KW-1185">Reference proteome</keyword>
<comment type="caution">
    <text evidence="9">The sequence shown here is derived from an EMBL/GenBank/DDBJ whole genome shotgun (WGS) entry which is preliminary data.</text>
</comment>
<dbReference type="InterPro" id="IPR019800">
    <property type="entry name" value="Glyco_hydro_3_AS"/>
</dbReference>
<keyword evidence="6 7" id="KW-0326">Glycosidase</keyword>
<dbReference type="PRINTS" id="PR00133">
    <property type="entry name" value="GLHYDRLASE3"/>
</dbReference>
<keyword evidence="5 7" id="KW-0378">Hydrolase</keyword>
<dbReference type="Gene3D" id="3.40.50.1700">
    <property type="entry name" value="Glycoside hydrolase family 3 C-terminal domain"/>
    <property type="match status" value="1"/>
</dbReference>
<dbReference type="Gene3D" id="2.60.40.10">
    <property type="entry name" value="Immunoglobulins"/>
    <property type="match status" value="1"/>
</dbReference>
<comment type="similarity">
    <text evidence="2 7">Belongs to the glycosyl hydrolase 3 family.</text>
</comment>
<evidence type="ECO:0000256" key="3">
    <source>
        <dbReference type="ARBA" id="ARBA00012744"/>
    </source>
</evidence>
<dbReference type="NCBIfam" id="NF011678">
    <property type="entry name" value="PRK15098.1"/>
    <property type="match status" value="1"/>
</dbReference>
<dbReference type="InterPro" id="IPR017853">
    <property type="entry name" value="GH"/>
</dbReference>
<gene>
    <name evidence="9" type="primary">bglX</name>
    <name evidence="9" type="ORF">FIA58_000600</name>
</gene>
<dbReference type="InterPro" id="IPR051915">
    <property type="entry name" value="Cellulose_Degrad_GH3"/>
</dbReference>
<reference evidence="9 10" key="3">
    <citation type="submission" date="2020-02" db="EMBL/GenBank/DDBJ databases">
        <title>Flavobacterium profundi sp. nov., isolated from a deep-sea seamount.</title>
        <authorList>
            <person name="Zhang D.-C."/>
        </authorList>
    </citation>
    <scope>NUCLEOTIDE SEQUENCE [LARGE SCALE GENOMIC DNA]</scope>
    <source>
        <strain evidence="9 10">EC11</strain>
    </source>
</reference>
<evidence type="ECO:0000256" key="2">
    <source>
        <dbReference type="ARBA" id="ARBA00005336"/>
    </source>
</evidence>
<protein>
    <recommendedName>
        <fullName evidence="3">beta-glucosidase</fullName>
        <ecNumber evidence="3">3.2.1.21</ecNumber>
    </recommendedName>
</protein>
<evidence type="ECO:0000313" key="9">
    <source>
        <dbReference type="EMBL" id="NHN24161.1"/>
    </source>
</evidence>
<dbReference type="InterPro" id="IPR036881">
    <property type="entry name" value="Glyco_hydro_3_C_sf"/>
</dbReference>
<dbReference type="SMART" id="SM01217">
    <property type="entry name" value="Fn3_like"/>
    <property type="match status" value="1"/>
</dbReference>
<reference evidence="10" key="1">
    <citation type="submission" date="2019-05" db="EMBL/GenBank/DDBJ databases">
        <title>Flavobacterium profundi sp. nov., isolated from a deep-sea seamount.</title>
        <authorList>
            <person name="Zhang D.-C."/>
        </authorList>
    </citation>
    <scope>NUCLEOTIDE SEQUENCE [LARGE SCALE GENOMIC DNA]</scope>
    <source>
        <strain evidence="10">EC11</strain>
    </source>
</reference>
<evidence type="ECO:0000259" key="8">
    <source>
        <dbReference type="SMART" id="SM01217"/>
    </source>
</evidence>
<keyword evidence="4" id="KW-0732">Signal</keyword>
<dbReference type="SUPFAM" id="SSF51445">
    <property type="entry name" value="(Trans)glycosidases"/>
    <property type="match status" value="1"/>
</dbReference>
<feature type="domain" description="Fibronectin type III-like" evidence="8">
    <location>
        <begin position="696"/>
        <end position="765"/>
    </location>
</feature>
<comment type="catalytic activity">
    <reaction evidence="1">
        <text>Hydrolysis of terminal, non-reducing beta-D-glucosyl residues with release of beta-D-glucose.</text>
        <dbReference type="EC" id="3.2.1.21"/>
    </reaction>
</comment>
<name>A0ABX0IPV6_9FLAO</name>
<dbReference type="InterPro" id="IPR013783">
    <property type="entry name" value="Ig-like_fold"/>
</dbReference>
<dbReference type="InterPro" id="IPR036962">
    <property type="entry name" value="Glyco_hydro_3_N_sf"/>
</dbReference>
<dbReference type="Pfam" id="PF01915">
    <property type="entry name" value="Glyco_hydro_3_C"/>
    <property type="match status" value="1"/>
</dbReference>
<dbReference type="Pfam" id="PF14310">
    <property type="entry name" value="Fn3-like"/>
    <property type="match status" value="1"/>
</dbReference>
<dbReference type="Proteomes" id="UP000817854">
    <property type="component" value="Unassembled WGS sequence"/>
</dbReference>
<organism evidence="9 10">
    <name type="scientific">Flavobacterium jejuense</name>
    <dbReference type="NCBI Taxonomy" id="1544455"/>
    <lineage>
        <taxon>Bacteria</taxon>
        <taxon>Pseudomonadati</taxon>
        <taxon>Bacteroidota</taxon>
        <taxon>Flavobacteriia</taxon>
        <taxon>Flavobacteriales</taxon>
        <taxon>Flavobacteriaceae</taxon>
        <taxon>Flavobacterium</taxon>
    </lineage>
</organism>
<dbReference type="Gene3D" id="3.20.20.300">
    <property type="entry name" value="Glycoside hydrolase, family 3, N-terminal domain"/>
    <property type="match status" value="1"/>
</dbReference>
<dbReference type="PROSITE" id="PS51257">
    <property type="entry name" value="PROKAR_LIPOPROTEIN"/>
    <property type="match status" value="1"/>
</dbReference>
<reference evidence="9 10" key="2">
    <citation type="submission" date="2019-05" db="EMBL/GenBank/DDBJ databases">
        <authorList>
            <person name="Lianzixin W."/>
        </authorList>
    </citation>
    <scope>NUCLEOTIDE SEQUENCE [LARGE SCALE GENOMIC DNA]</scope>
    <source>
        <strain evidence="9 10">EC11</strain>
    </source>
</reference>
<dbReference type="InterPro" id="IPR001764">
    <property type="entry name" value="Glyco_hydro_3_N"/>
</dbReference>
<dbReference type="EMBL" id="VEVQ02000001">
    <property type="protein sequence ID" value="NHN24161.1"/>
    <property type="molecule type" value="Genomic_DNA"/>
</dbReference>
<evidence type="ECO:0000256" key="5">
    <source>
        <dbReference type="ARBA" id="ARBA00022801"/>
    </source>
</evidence>
<dbReference type="InterPro" id="IPR002772">
    <property type="entry name" value="Glyco_hydro_3_C"/>
</dbReference>
<sequence>MNFRIKHIAGLFLVGLFLGCVQKEKVVTKSEDSKEQFVNELLSKMTLEEKIGQLNLPVSGDITTGQAKSSDIAKAIEEGKVGGLFNIKSVEKIREVQKIAVEKSRLKIPLLFGMDVIHGYETTFPIPLGLSSSWDMELIKKTAQMAAKEATADGINWTFSPMVDISRDPRWGRVSEGSGEDPFLGSKIAKAMVIGYQGDDLAKNNTMMACVKHFALYGASEAGRDYNTVDMSKIRMYNDYLPPYKAAVDAGVKSVMASFNEIDGVPATGNKWLLTKLLRNDWGFNGFVVTDYTGIYEMIAHGMGDKYDVASLALKAGVDMDMAGDSPDVSAAFIKTLQHALEAGKITTQDIDIAVKRMLIAKYELGLFDDPYKYCDLSRPKAEIFTDENRAFARKAASESMVLLKNENNVLPLKKSGTVALIGPLAYSAVNMAGTWSVATKQENSNPLLEGLKTVAGKGVNILYAKGSNVDYDLAYEERVTMFGKAIPRDDRTDKQLLDEALAIASKSDVIIAAIGETAERSGESSSVTNLQIPQAQKDLLNALLKTGKPVVLVLFTGRPLAISEENDNVPAILNVWFPGSEAGLAISDVLFGDVNPSGKLSMTFPRNVGQVPIYYSHKNTGRPLSEEKTEKGEFEKFKSNYLDVANTPLYSFGYGLSYTTFEYSLITISNEKLTKDKSIEVSVNVTNTGNYDGKEVVQLYIRDLVGSVTRPVKELKGFQKIVLKKGETKKITFVITAEDLKFYDFNLDYVAEPGQFEIFIGTNSNTKNKILFELVN</sequence>
<dbReference type="PROSITE" id="PS00775">
    <property type="entry name" value="GLYCOSYL_HYDROL_F3"/>
    <property type="match status" value="1"/>
</dbReference>
<dbReference type="EC" id="3.2.1.21" evidence="3"/>
<dbReference type="InterPro" id="IPR026891">
    <property type="entry name" value="Fn3-like"/>
</dbReference>
<dbReference type="PANTHER" id="PTHR30620">
    <property type="entry name" value="PERIPLASMIC BETA-GLUCOSIDASE-RELATED"/>
    <property type="match status" value="1"/>
</dbReference>
<dbReference type="GO" id="GO:0008422">
    <property type="term" value="F:beta-glucosidase activity"/>
    <property type="evidence" value="ECO:0007669"/>
    <property type="project" value="UniProtKB-EC"/>
</dbReference>
<accession>A0ABX0IPV6</accession>
<evidence type="ECO:0000313" key="10">
    <source>
        <dbReference type="Proteomes" id="UP000817854"/>
    </source>
</evidence>
<evidence type="ECO:0000256" key="4">
    <source>
        <dbReference type="ARBA" id="ARBA00022729"/>
    </source>
</evidence>
<evidence type="ECO:0000256" key="7">
    <source>
        <dbReference type="RuleBase" id="RU361161"/>
    </source>
</evidence>
<dbReference type="PANTHER" id="PTHR30620:SF16">
    <property type="entry name" value="LYSOSOMAL BETA GLUCOSIDASE"/>
    <property type="match status" value="1"/>
</dbReference>
<dbReference type="RefSeq" id="WP_140959791.1">
    <property type="nucleotide sequence ID" value="NZ_VEVQ02000001.1"/>
</dbReference>
<dbReference type="SUPFAM" id="SSF52279">
    <property type="entry name" value="Beta-D-glucan exohydrolase, C-terminal domain"/>
    <property type="match status" value="1"/>
</dbReference>
<evidence type="ECO:0000256" key="1">
    <source>
        <dbReference type="ARBA" id="ARBA00000448"/>
    </source>
</evidence>
<dbReference type="Pfam" id="PF00933">
    <property type="entry name" value="Glyco_hydro_3"/>
    <property type="match status" value="1"/>
</dbReference>
<evidence type="ECO:0000256" key="6">
    <source>
        <dbReference type="ARBA" id="ARBA00023295"/>
    </source>
</evidence>